<keyword evidence="1" id="KW-0812">Transmembrane</keyword>
<reference evidence="2 3" key="2">
    <citation type="journal article" date="2015" name="BMC Genomics">
        <title>Analysis of three genomes within the thermophilic bacterial species Caldanaerobacter subterraneus with a focus on carbon monoxide dehydrogenase evolution and hydrolase diversity.</title>
        <authorList>
            <person name="Sant'Anna F.H."/>
            <person name="Lebedinsky A.V."/>
            <person name="Sokolova T.G."/>
            <person name="Robb F.T."/>
            <person name="Gonzalez J.M."/>
        </authorList>
    </citation>
    <scope>NUCLEOTIDE SEQUENCE [LARGE SCALE GENOMIC DNA]</scope>
    <source>
        <strain evidence="2 3">DSM 12653</strain>
    </source>
</reference>
<accession>A0A0F5PPQ6</accession>
<dbReference type="EMBL" id="ABXP02000035">
    <property type="protein sequence ID" value="KKC30396.1"/>
    <property type="molecule type" value="Genomic_DNA"/>
</dbReference>
<keyword evidence="1" id="KW-0472">Membrane</keyword>
<reference evidence="2 3" key="1">
    <citation type="submission" date="2008-07" db="EMBL/GenBank/DDBJ databases">
        <authorList>
            <person name="Gonzalez J."/>
            <person name="Sokolova T."/>
            <person name="Ferriera S."/>
            <person name="Johnson J."/>
            <person name="Kravitz S."/>
            <person name="Beeson K."/>
            <person name="Sutton G."/>
            <person name="Rogers Y.-H."/>
            <person name="Friedman R."/>
            <person name="Frazier M."/>
            <person name="Venter J.C."/>
        </authorList>
    </citation>
    <scope>NUCLEOTIDE SEQUENCE [LARGE SCALE GENOMIC DNA]</scope>
    <source>
        <strain evidence="2 3">DSM 12653</strain>
    </source>
</reference>
<keyword evidence="1" id="KW-1133">Transmembrane helix</keyword>
<gene>
    <name evidence="2" type="ORF">CDSM653_00576</name>
</gene>
<feature type="transmembrane region" description="Helical" evidence="1">
    <location>
        <begin position="6"/>
        <end position="23"/>
    </location>
</feature>
<sequence>MPIYPCAFAFLIYIISNIIVIFIKEDVNENKKTDKKPP</sequence>
<evidence type="ECO:0000313" key="2">
    <source>
        <dbReference type="EMBL" id="KKC30396.1"/>
    </source>
</evidence>
<evidence type="ECO:0000256" key="1">
    <source>
        <dbReference type="SAM" id="Phobius"/>
    </source>
</evidence>
<protein>
    <submittedName>
        <fullName evidence="2">Uncharacterized protein</fullName>
    </submittedName>
</protein>
<evidence type="ECO:0000313" key="3">
    <source>
        <dbReference type="Proteomes" id="UP000010146"/>
    </source>
</evidence>
<dbReference type="Proteomes" id="UP000010146">
    <property type="component" value="Unassembled WGS sequence"/>
</dbReference>
<name>A0A0F5PPQ6_9THEO</name>
<comment type="caution">
    <text evidence="2">The sequence shown here is derived from an EMBL/GenBank/DDBJ whole genome shotgun (WGS) entry which is preliminary data.</text>
</comment>
<dbReference type="AlphaFoldDB" id="A0A0F5PPQ6"/>
<reference evidence="3" key="3">
    <citation type="submission" date="2015-02" db="EMBL/GenBank/DDBJ databases">
        <title>Genome analysis of three genomes within the thermophilic hydrogenogenic bacterial species Caldanaerobacter subterraneus.</title>
        <authorList>
            <person name="Sant'Anna F.H."/>
            <person name="Lebedinsky A."/>
            <person name="Sokolova T."/>
            <person name="Robb F.T."/>
            <person name="Gonzalez J.M."/>
        </authorList>
    </citation>
    <scope>NUCLEOTIDE SEQUENCE [LARGE SCALE GENOMIC DNA]</scope>
    <source>
        <strain evidence="3">DSM 12653</strain>
    </source>
</reference>
<organism evidence="2 3">
    <name type="scientific">Caldanaerobacter subterraneus subsp. pacificus DSM 12653</name>
    <dbReference type="NCBI Taxonomy" id="391606"/>
    <lineage>
        <taxon>Bacteria</taxon>
        <taxon>Bacillati</taxon>
        <taxon>Bacillota</taxon>
        <taxon>Clostridia</taxon>
        <taxon>Thermoanaerobacterales</taxon>
        <taxon>Thermoanaerobacteraceae</taxon>
        <taxon>Caldanaerobacter</taxon>
    </lineage>
</organism>
<proteinExistence type="predicted"/>